<dbReference type="InterPro" id="IPR005496">
    <property type="entry name" value="Integral_membrane_TerC"/>
</dbReference>
<feature type="transmembrane region" description="Helical" evidence="6">
    <location>
        <begin position="155"/>
        <end position="174"/>
    </location>
</feature>
<dbReference type="GO" id="GO:0016020">
    <property type="term" value="C:membrane"/>
    <property type="evidence" value="ECO:0007669"/>
    <property type="project" value="UniProtKB-SubCell"/>
</dbReference>
<accession>A0A1M3KWG8</accession>
<sequence length="251" mass="27426">MEYLISPEGLLSLLTLTVLEIVLGIDNLIFISIIVARLPHDQQGRARAIGLSLALILRVVFLFGATFIAGLVHPLFSIFGHGVSGRDLIMFGGGFFLLAKATTELHNKLEGEEHGAGGGRRSSFAGMIVQIIALDLVFSIDSVITAIGLTQHIEVMIIAVIVAVIVMQLSAGSISRFIEQHPTIKILALAFLLMVGMVLVLEGFHVEVPKPYIYFAMAFSVAVEMLNLRFRRKQDKNPVKLHMPSLEEPSK</sequence>
<evidence type="ECO:0008006" key="9">
    <source>
        <dbReference type="Google" id="ProtNLM"/>
    </source>
</evidence>
<evidence type="ECO:0000256" key="2">
    <source>
        <dbReference type="ARBA" id="ARBA00007511"/>
    </source>
</evidence>
<evidence type="ECO:0000256" key="6">
    <source>
        <dbReference type="SAM" id="Phobius"/>
    </source>
</evidence>
<keyword evidence="3 6" id="KW-0812">Transmembrane</keyword>
<protein>
    <recommendedName>
        <fullName evidence="9">TerC family protein</fullName>
    </recommendedName>
</protein>
<dbReference type="PANTHER" id="PTHR30238">
    <property type="entry name" value="MEMBRANE BOUND PREDICTED REDOX MODULATOR"/>
    <property type="match status" value="1"/>
</dbReference>
<dbReference type="Proteomes" id="UP000184233">
    <property type="component" value="Unassembled WGS sequence"/>
</dbReference>
<reference evidence="7 8" key="1">
    <citation type="submission" date="2016-09" db="EMBL/GenBank/DDBJ databases">
        <title>Genome-resolved meta-omics ties microbial dynamics to process performance in biotechnology for thiocyanate degradation.</title>
        <authorList>
            <person name="Kantor R.S."/>
            <person name="Huddy R.J."/>
            <person name="Iyer R."/>
            <person name="Thomas B.C."/>
            <person name="Brown C.T."/>
            <person name="Anantharaman K."/>
            <person name="Tringe S."/>
            <person name="Hettich R.L."/>
            <person name="Harrison S.T."/>
            <person name="Banfield J.F."/>
        </authorList>
    </citation>
    <scope>NUCLEOTIDE SEQUENCE [LARGE SCALE GENOMIC DNA]</scope>
    <source>
        <strain evidence="7">59-99</strain>
    </source>
</reference>
<dbReference type="PANTHER" id="PTHR30238:SF4">
    <property type="entry name" value="SLL1022 PROTEIN"/>
    <property type="match status" value="1"/>
</dbReference>
<gene>
    <name evidence="7" type="ORF">BGO89_09600</name>
</gene>
<comment type="similarity">
    <text evidence="2">Belongs to the TerC family.</text>
</comment>
<feature type="transmembrane region" description="Helical" evidence="6">
    <location>
        <begin position="186"/>
        <end position="206"/>
    </location>
</feature>
<comment type="caution">
    <text evidence="7">The sequence shown here is derived from an EMBL/GenBank/DDBJ whole genome shotgun (WGS) entry which is preliminary data.</text>
</comment>
<feature type="transmembrane region" description="Helical" evidence="6">
    <location>
        <begin position="78"/>
        <end position="99"/>
    </location>
</feature>
<dbReference type="AlphaFoldDB" id="A0A1M3KWG8"/>
<dbReference type="EMBL" id="MKVH01000024">
    <property type="protein sequence ID" value="OJX56776.1"/>
    <property type="molecule type" value="Genomic_DNA"/>
</dbReference>
<evidence type="ECO:0000313" key="7">
    <source>
        <dbReference type="EMBL" id="OJX56776.1"/>
    </source>
</evidence>
<feature type="transmembrane region" description="Helical" evidence="6">
    <location>
        <begin position="12"/>
        <end position="36"/>
    </location>
</feature>
<feature type="transmembrane region" description="Helical" evidence="6">
    <location>
        <begin position="48"/>
        <end position="72"/>
    </location>
</feature>
<feature type="transmembrane region" description="Helical" evidence="6">
    <location>
        <begin position="212"/>
        <end position="230"/>
    </location>
</feature>
<name>A0A1M3KWG8_9BACT</name>
<evidence type="ECO:0000256" key="5">
    <source>
        <dbReference type="ARBA" id="ARBA00023136"/>
    </source>
</evidence>
<keyword evidence="4 6" id="KW-1133">Transmembrane helix</keyword>
<evidence type="ECO:0000313" key="8">
    <source>
        <dbReference type="Proteomes" id="UP000184233"/>
    </source>
</evidence>
<comment type="subcellular location">
    <subcellularLocation>
        <location evidence="1">Membrane</location>
        <topology evidence="1">Multi-pass membrane protein</topology>
    </subcellularLocation>
</comment>
<proteinExistence type="inferred from homology"/>
<dbReference type="Pfam" id="PF03741">
    <property type="entry name" value="TerC"/>
    <property type="match status" value="1"/>
</dbReference>
<organism evidence="7 8">
    <name type="scientific">Candidatus Kapaibacterium thiocyanatum</name>
    <dbReference type="NCBI Taxonomy" id="1895771"/>
    <lineage>
        <taxon>Bacteria</taxon>
        <taxon>Pseudomonadati</taxon>
        <taxon>Candidatus Kapaibacteriota</taxon>
        <taxon>Candidatus Kapaibacteriia</taxon>
        <taxon>Candidatus Kapaibacteriales</taxon>
        <taxon>Candidatus Kapaibacteriaceae</taxon>
        <taxon>Candidatus Kapaibacterium</taxon>
    </lineage>
</organism>
<keyword evidence="5 6" id="KW-0472">Membrane</keyword>
<feature type="transmembrane region" description="Helical" evidence="6">
    <location>
        <begin position="124"/>
        <end position="149"/>
    </location>
</feature>
<evidence type="ECO:0000256" key="1">
    <source>
        <dbReference type="ARBA" id="ARBA00004141"/>
    </source>
</evidence>
<evidence type="ECO:0000256" key="4">
    <source>
        <dbReference type="ARBA" id="ARBA00022989"/>
    </source>
</evidence>
<evidence type="ECO:0000256" key="3">
    <source>
        <dbReference type="ARBA" id="ARBA00022692"/>
    </source>
</evidence>
<dbReference type="STRING" id="1895771.BGO89_09600"/>